<keyword evidence="2" id="KW-1185">Reference proteome</keyword>
<reference evidence="1" key="1">
    <citation type="submission" date="2021-03" db="EMBL/GenBank/DDBJ databases">
        <title>Draft genome sequence of rust myrtle Austropuccinia psidii MF-1, a brazilian biotype.</title>
        <authorList>
            <person name="Quecine M.C."/>
            <person name="Pachon D.M.R."/>
            <person name="Bonatelli M.L."/>
            <person name="Correr F.H."/>
            <person name="Franceschini L.M."/>
            <person name="Leite T.F."/>
            <person name="Margarido G.R.A."/>
            <person name="Almeida C.A."/>
            <person name="Ferrarezi J.A."/>
            <person name="Labate C.A."/>
        </authorList>
    </citation>
    <scope>NUCLEOTIDE SEQUENCE</scope>
    <source>
        <strain evidence="1">MF-1</strain>
    </source>
</reference>
<organism evidence="1 2">
    <name type="scientific">Austropuccinia psidii MF-1</name>
    <dbReference type="NCBI Taxonomy" id="1389203"/>
    <lineage>
        <taxon>Eukaryota</taxon>
        <taxon>Fungi</taxon>
        <taxon>Dikarya</taxon>
        <taxon>Basidiomycota</taxon>
        <taxon>Pucciniomycotina</taxon>
        <taxon>Pucciniomycetes</taxon>
        <taxon>Pucciniales</taxon>
        <taxon>Sphaerophragmiaceae</taxon>
        <taxon>Austropuccinia</taxon>
    </lineage>
</organism>
<evidence type="ECO:0000313" key="1">
    <source>
        <dbReference type="EMBL" id="MBW0550643.1"/>
    </source>
</evidence>
<dbReference type="AlphaFoldDB" id="A0A9Q3IUX2"/>
<gene>
    <name evidence="1" type="ORF">O181_090358</name>
</gene>
<accession>A0A9Q3IUX2</accession>
<protein>
    <submittedName>
        <fullName evidence="1">Uncharacterized protein</fullName>
    </submittedName>
</protein>
<evidence type="ECO:0000313" key="2">
    <source>
        <dbReference type="Proteomes" id="UP000765509"/>
    </source>
</evidence>
<sequence length="95" mass="10826">MIGRLKQDLDDQDHDTFWATSGDWASSPSKVFDPRFIIKLLFFALNPSSHVITFWQLTQQLCKSVAFKSDRPGSGGFRHTLEFCCRKIVGNNFGN</sequence>
<proteinExistence type="predicted"/>
<dbReference type="EMBL" id="AVOT02056278">
    <property type="protein sequence ID" value="MBW0550643.1"/>
    <property type="molecule type" value="Genomic_DNA"/>
</dbReference>
<name>A0A9Q3IUX2_9BASI</name>
<dbReference type="Proteomes" id="UP000765509">
    <property type="component" value="Unassembled WGS sequence"/>
</dbReference>
<comment type="caution">
    <text evidence="1">The sequence shown here is derived from an EMBL/GenBank/DDBJ whole genome shotgun (WGS) entry which is preliminary data.</text>
</comment>